<name>A0A498J4W7_MALDO</name>
<evidence type="ECO:0000313" key="3">
    <source>
        <dbReference type="Proteomes" id="UP000290289"/>
    </source>
</evidence>
<dbReference type="AlphaFoldDB" id="A0A498J4W7"/>
<keyword evidence="1" id="KW-0812">Transmembrane</keyword>
<dbReference type="Proteomes" id="UP000290289">
    <property type="component" value="Chromosome 8"/>
</dbReference>
<organism evidence="2 3">
    <name type="scientific">Malus domestica</name>
    <name type="common">Apple</name>
    <name type="synonym">Pyrus malus</name>
    <dbReference type="NCBI Taxonomy" id="3750"/>
    <lineage>
        <taxon>Eukaryota</taxon>
        <taxon>Viridiplantae</taxon>
        <taxon>Streptophyta</taxon>
        <taxon>Embryophyta</taxon>
        <taxon>Tracheophyta</taxon>
        <taxon>Spermatophyta</taxon>
        <taxon>Magnoliopsida</taxon>
        <taxon>eudicotyledons</taxon>
        <taxon>Gunneridae</taxon>
        <taxon>Pentapetalae</taxon>
        <taxon>rosids</taxon>
        <taxon>fabids</taxon>
        <taxon>Rosales</taxon>
        <taxon>Rosaceae</taxon>
        <taxon>Amygdaloideae</taxon>
        <taxon>Maleae</taxon>
        <taxon>Malus</taxon>
    </lineage>
</organism>
<protein>
    <submittedName>
        <fullName evidence="2">Uncharacterized protein</fullName>
    </submittedName>
</protein>
<keyword evidence="3" id="KW-1185">Reference proteome</keyword>
<gene>
    <name evidence="2" type="ORF">DVH24_006774</name>
</gene>
<feature type="transmembrane region" description="Helical" evidence="1">
    <location>
        <begin position="54"/>
        <end position="75"/>
    </location>
</feature>
<dbReference type="EMBL" id="RDQH01000334">
    <property type="protein sequence ID" value="RXH90829.1"/>
    <property type="molecule type" value="Genomic_DNA"/>
</dbReference>
<proteinExistence type="predicted"/>
<evidence type="ECO:0000313" key="2">
    <source>
        <dbReference type="EMBL" id="RXH90829.1"/>
    </source>
</evidence>
<accession>A0A498J4W7</accession>
<keyword evidence="1" id="KW-1133">Transmembrane helix</keyword>
<reference evidence="2 3" key="1">
    <citation type="submission" date="2018-10" db="EMBL/GenBank/DDBJ databases">
        <title>A high-quality apple genome assembly.</title>
        <authorList>
            <person name="Hu J."/>
        </authorList>
    </citation>
    <scope>NUCLEOTIDE SEQUENCE [LARGE SCALE GENOMIC DNA]</scope>
    <source>
        <strain evidence="3">cv. HFTH1</strain>
        <tissue evidence="2">Young leaf</tissue>
    </source>
</reference>
<keyword evidence="1" id="KW-0472">Membrane</keyword>
<evidence type="ECO:0000256" key="1">
    <source>
        <dbReference type="SAM" id="Phobius"/>
    </source>
</evidence>
<sequence>MATLMWIITLNTDIFVKLENSRPELRWFVSGKNPNKKWITRIIKDEECECKSSYFYIFMAFYNVSMLIIQWRLLIMTYELPKVTSSV</sequence>
<comment type="caution">
    <text evidence="2">The sequence shown here is derived from an EMBL/GenBank/DDBJ whole genome shotgun (WGS) entry which is preliminary data.</text>
</comment>